<comment type="caution">
    <text evidence="1">The sequence shown here is derived from an EMBL/GenBank/DDBJ whole genome shotgun (WGS) entry which is preliminary data.</text>
</comment>
<sequence length="37" mass="4175">MDARYVFRAELRLEADESGVRLEPSTTGTTVTVFREA</sequence>
<evidence type="ECO:0000313" key="1">
    <source>
        <dbReference type="EMBL" id="ELZ19845.1"/>
    </source>
</evidence>
<gene>
    <name evidence="1" type="ORF">C477_07708</name>
</gene>
<feature type="non-terminal residue" evidence="1">
    <location>
        <position position="37"/>
    </location>
</feature>
<reference evidence="1 2" key="1">
    <citation type="journal article" date="2014" name="PLoS Genet.">
        <title>Phylogenetically driven sequencing of extremely halophilic archaea reveals strategies for static and dynamic osmo-response.</title>
        <authorList>
            <person name="Becker E.A."/>
            <person name="Seitzer P.M."/>
            <person name="Tritt A."/>
            <person name="Larsen D."/>
            <person name="Krusor M."/>
            <person name="Yao A.I."/>
            <person name="Wu D."/>
            <person name="Madern D."/>
            <person name="Eisen J.A."/>
            <person name="Darling A.E."/>
            <person name="Facciotti M.T."/>
        </authorList>
    </citation>
    <scope>NUCLEOTIDE SEQUENCE [LARGE SCALE GENOMIC DNA]</scope>
    <source>
        <strain evidence="1 2">JCM 13891</strain>
    </source>
</reference>
<keyword evidence="2" id="KW-1185">Reference proteome</keyword>
<organism evidence="1 2">
    <name type="scientific">Haloterrigena salina JCM 13891</name>
    <dbReference type="NCBI Taxonomy" id="1227488"/>
    <lineage>
        <taxon>Archaea</taxon>
        <taxon>Methanobacteriati</taxon>
        <taxon>Methanobacteriota</taxon>
        <taxon>Stenosarchaea group</taxon>
        <taxon>Halobacteria</taxon>
        <taxon>Halobacteriales</taxon>
        <taxon>Natrialbaceae</taxon>
        <taxon>Haloterrigena</taxon>
    </lineage>
</organism>
<dbReference type="STRING" id="1227488.C477_07708"/>
<dbReference type="eggNOG" id="arCOG08964">
    <property type="taxonomic scope" value="Archaea"/>
</dbReference>
<dbReference type="Proteomes" id="UP000011657">
    <property type="component" value="Unassembled WGS sequence"/>
</dbReference>
<dbReference type="InterPro" id="IPR049798">
    <property type="entry name" value="LWR_salt"/>
</dbReference>
<proteinExistence type="predicted"/>
<evidence type="ECO:0000313" key="2">
    <source>
        <dbReference type="Proteomes" id="UP000011657"/>
    </source>
</evidence>
<dbReference type="Pfam" id="PF26423">
    <property type="entry name" value="LWR_salt"/>
    <property type="match status" value="1"/>
</dbReference>
<dbReference type="EMBL" id="AOIS01000028">
    <property type="protein sequence ID" value="ELZ19845.1"/>
    <property type="molecule type" value="Genomic_DNA"/>
</dbReference>
<protein>
    <submittedName>
        <fullName evidence="1">Uncharacterized protein</fullName>
    </submittedName>
</protein>
<accession>M0C9D0</accession>
<name>M0C9D0_9EURY</name>
<dbReference type="AlphaFoldDB" id="M0C9D0"/>